<name>A0A5C5Z832_9BACT</name>
<sequence length="68" mass="7394">MNEDVRETLEEPLATCRRFSPVKFSDSLIGVKAAVLNTVILNSKISNEHCVSTSFNYDSLSNCLGASA</sequence>
<protein>
    <submittedName>
        <fullName evidence="1">Uncharacterized protein</fullName>
    </submittedName>
</protein>
<gene>
    <name evidence="1" type="ORF">CA13_44540</name>
</gene>
<comment type="caution">
    <text evidence="1">The sequence shown here is derived from an EMBL/GenBank/DDBJ whole genome shotgun (WGS) entry which is preliminary data.</text>
</comment>
<accession>A0A5C5Z832</accession>
<keyword evidence="2" id="KW-1185">Reference proteome</keyword>
<reference evidence="1 2" key="1">
    <citation type="submission" date="2019-02" db="EMBL/GenBank/DDBJ databases">
        <title>Deep-cultivation of Planctomycetes and their phenomic and genomic characterization uncovers novel biology.</title>
        <authorList>
            <person name="Wiegand S."/>
            <person name="Jogler M."/>
            <person name="Boedeker C."/>
            <person name="Pinto D."/>
            <person name="Vollmers J."/>
            <person name="Rivas-Marin E."/>
            <person name="Kohn T."/>
            <person name="Peeters S.H."/>
            <person name="Heuer A."/>
            <person name="Rast P."/>
            <person name="Oberbeckmann S."/>
            <person name="Bunk B."/>
            <person name="Jeske O."/>
            <person name="Meyerdierks A."/>
            <person name="Storesund J.E."/>
            <person name="Kallscheuer N."/>
            <person name="Luecker S."/>
            <person name="Lage O.M."/>
            <person name="Pohl T."/>
            <person name="Merkel B.J."/>
            <person name="Hornburger P."/>
            <person name="Mueller R.-W."/>
            <person name="Bruemmer F."/>
            <person name="Labrenz M."/>
            <person name="Spormann A.M."/>
            <person name="Op Den Camp H."/>
            <person name="Overmann J."/>
            <person name="Amann R."/>
            <person name="Jetten M.S.M."/>
            <person name="Mascher T."/>
            <person name="Medema M.H."/>
            <person name="Devos D.P."/>
            <person name="Kaster A.-K."/>
            <person name="Ovreas L."/>
            <person name="Rohde M."/>
            <person name="Galperin M.Y."/>
            <person name="Jogler C."/>
        </authorList>
    </citation>
    <scope>NUCLEOTIDE SEQUENCE [LARGE SCALE GENOMIC DNA]</scope>
    <source>
        <strain evidence="1 2">CA13</strain>
    </source>
</reference>
<proteinExistence type="predicted"/>
<evidence type="ECO:0000313" key="2">
    <source>
        <dbReference type="Proteomes" id="UP000315010"/>
    </source>
</evidence>
<evidence type="ECO:0000313" key="1">
    <source>
        <dbReference type="EMBL" id="TWT82991.1"/>
    </source>
</evidence>
<dbReference type="EMBL" id="SJPJ01000001">
    <property type="protein sequence ID" value="TWT82991.1"/>
    <property type="molecule type" value="Genomic_DNA"/>
</dbReference>
<organism evidence="1 2">
    <name type="scientific">Novipirellula herctigrandis</name>
    <dbReference type="NCBI Taxonomy" id="2527986"/>
    <lineage>
        <taxon>Bacteria</taxon>
        <taxon>Pseudomonadati</taxon>
        <taxon>Planctomycetota</taxon>
        <taxon>Planctomycetia</taxon>
        <taxon>Pirellulales</taxon>
        <taxon>Pirellulaceae</taxon>
        <taxon>Novipirellula</taxon>
    </lineage>
</organism>
<dbReference type="AlphaFoldDB" id="A0A5C5Z832"/>
<dbReference type="Proteomes" id="UP000315010">
    <property type="component" value="Unassembled WGS sequence"/>
</dbReference>